<evidence type="ECO:0000256" key="1">
    <source>
        <dbReference type="SAM" id="Phobius"/>
    </source>
</evidence>
<evidence type="ECO:0000259" key="2">
    <source>
        <dbReference type="SMART" id="SM00563"/>
    </source>
</evidence>
<dbReference type="EMBL" id="AP026801">
    <property type="protein sequence ID" value="BDR55563.1"/>
    <property type="molecule type" value="Genomic_DNA"/>
</dbReference>
<dbReference type="GO" id="GO:0016746">
    <property type="term" value="F:acyltransferase activity"/>
    <property type="evidence" value="ECO:0007669"/>
    <property type="project" value="InterPro"/>
</dbReference>
<protein>
    <recommendedName>
        <fullName evidence="2">Phospholipid/glycerol acyltransferase domain-containing protein</fullName>
    </recommendedName>
</protein>
<evidence type="ECO:0000313" key="3">
    <source>
        <dbReference type="EMBL" id="BDR55563.1"/>
    </source>
</evidence>
<feature type="transmembrane region" description="Helical" evidence="1">
    <location>
        <begin position="51"/>
        <end position="69"/>
    </location>
</feature>
<proteinExistence type="predicted"/>
<dbReference type="SMART" id="SM00563">
    <property type="entry name" value="PlsC"/>
    <property type="match status" value="1"/>
</dbReference>
<keyword evidence="1" id="KW-1133">Transmembrane helix</keyword>
<sequence>MCISRSKEIKFYHSFEDDVVTLKHQDYELSPKYNYSTDTLHYKLLSPPVSLMAWLIGWFYGTFFLHLKIKNKDLLKDVRDQGYFIYGNHTMPEGDGFTIFLLVPLTKVSAIVAPENLAIPVIGPLLPYGGVVPIPTDRHRIIDFNNAIKDKIKKKKAMFIYPEAHVWPYYTKIRPLTLGSFHYPVETNAPVYCKTTTFQKRKFGKKPKVTIYVDGPIEWNHDQSKVAQEKEIRDKVQALMEKRSKLSTYEYIQYKPRNNN</sequence>
<dbReference type="Proteomes" id="UP001321804">
    <property type="component" value="Chromosome"/>
</dbReference>
<keyword evidence="4" id="KW-1185">Reference proteome</keyword>
<keyword evidence="1" id="KW-0472">Membrane</keyword>
<gene>
    <name evidence="3" type="ORF">KIMC2_01250</name>
</gene>
<reference evidence="3 4" key="1">
    <citation type="journal article" date="2023" name="Microbiol. Spectr.">
        <title>Symbiosis of Carpenter Bees with Uncharacterized Lactic Acid Bacteria Showing NAD Auxotrophy.</title>
        <authorList>
            <person name="Kawasaki S."/>
            <person name="Ozawa K."/>
            <person name="Mori T."/>
            <person name="Yamamoto A."/>
            <person name="Ito M."/>
            <person name="Ohkuma M."/>
            <person name="Sakamoto M."/>
            <person name="Matsutani M."/>
        </authorList>
    </citation>
    <scope>NUCLEOTIDE SEQUENCE [LARGE SCALE GENOMIC DNA]</scope>
    <source>
        <strain evidence="3 4">KimC2</strain>
    </source>
</reference>
<organism evidence="3 4">
    <name type="scientific">Xylocopilactobacillus apis</name>
    <dbReference type="NCBI Taxonomy" id="2932183"/>
    <lineage>
        <taxon>Bacteria</taxon>
        <taxon>Bacillati</taxon>
        <taxon>Bacillota</taxon>
        <taxon>Bacilli</taxon>
        <taxon>Lactobacillales</taxon>
        <taxon>Lactobacillaceae</taxon>
        <taxon>Xylocopilactobacillus</taxon>
    </lineage>
</organism>
<dbReference type="KEGG" id="xak:KIMC2_01250"/>
<evidence type="ECO:0000313" key="4">
    <source>
        <dbReference type="Proteomes" id="UP001321804"/>
    </source>
</evidence>
<accession>A0AAU9DPV0</accession>
<name>A0AAU9DPV0_9LACO</name>
<dbReference type="AlphaFoldDB" id="A0AAU9DPV0"/>
<dbReference type="InterPro" id="IPR002123">
    <property type="entry name" value="Plipid/glycerol_acylTrfase"/>
</dbReference>
<keyword evidence="1" id="KW-0812">Transmembrane</keyword>
<dbReference type="RefSeq" id="WP_317696996.1">
    <property type="nucleotide sequence ID" value="NZ_AP026801.1"/>
</dbReference>
<feature type="domain" description="Phospholipid/glycerol acyltransferase" evidence="2">
    <location>
        <begin position="83"/>
        <end position="196"/>
    </location>
</feature>